<dbReference type="InterPro" id="IPR052039">
    <property type="entry name" value="Caspase-related_regulators"/>
</dbReference>
<feature type="domain" description="DUF676" evidence="2">
    <location>
        <begin position="298"/>
        <end position="475"/>
    </location>
</feature>
<dbReference type="Gene3D" id="3.40.50.1460">
    <property type="match status" value="1"/>
</dbReference>
<evidence type="ECO:0000313" key="3">
    <source>
        <dbReference type="EMBL" id="RAJ19232.1"/>
    </source>
</evidence>
<dbReference type="GO" id="GO:0004197">
    <property type="term" value="F:cysteine-type endopeptidase activity"/>
    <property type="evidence" value="ECO:0007669"/>
    <property type="project" value="InterPro"/>
</dbReference>
<dbReference type="Proteomes" id="UP000248987">
    <property type="component" value="Unassembled WGS sequence"/>
</dbReference>
<reference evidence="3 4" key="1">
    <citation type="submission" date="2018-06" db="EMBL/GenBank/DDBJ databases">
        <title>Genomic Encyclopedia of Archaeal and Bacterial Type Strains, Phase II (KMG-II): from individual species to whole genera.</title>
        <authorList>
            <person name="Goeker M."/>
        </authorList>
    </citation>
    <scope>NUCLEOTIDE SEQUENCE [LARGE SCALE GENOMIC DNA]</scope>
    <source>
        <strain evidence="3 4">DSM 12408</strain>
    </source>
</reference>
<proteinExistence type="predicted"/>
<protein>
    <submittedName>
        <fullName evidence="3">Putative serine esterase DUF676</fullName>
    </submittedName>
</protein>
<evidence type="ECO:0000259" key="1">
    <source>
        <dbReference type="Pfam" id="PF00656"/>
    </source>
</evidence>
<dbReference type="AlphaFoldDB" id="A0A1A7QJD1"/>
<dbReference type="SUPFAM" id="SSF52129">
    <property type="entry name" value="Caspase-like"/>
    <property type="match status" value="1"/>
</dbReference>
<dbReference type="InterPro" id="IPR046880">
    <property type="entry name" value="TPR-S"/>
</dbReference>
<dbReference type="PANTHER" id="PTHR22576">
    <property type="entry name" value="MUCOSA ASSOCIATED LYMPHOID TISSUE LYMPHOMA TRANSLOCATION PROTEIN 1/PARACASPASE"/>
    <property type="match status" value="1"/>
</dbReference>
<dbReference type="Pfam" id="PF05057">
    <property type="entry name" value="DUF676"/>
    <property type="match status" value="1"/>
</dbReference>
<dbReference type="InterPro" id="IPR011990">
    <property type="entry name" value="TPR-like_helical_dom_sf"/>
</dbReference>
<dbReference type="STRING" id="49280.A9996_18780"/>
<dbReference type="InterPro" id="IPR007751">
    <property type="entry name" value="DUF676_lipase-like"/>
</dbReference>
<sequence>MAMLTNAHALLIGIGNDLPVTVKDATAIYTILADKKLAGYPKENIILVTENNATRQGILDAFDTLISKIDETSSVMLFYSGHGGLYEPWNQFYLVPNNFDPENYEETWVTAEELKDKIAQINSQRLIFFLDCCHAAGMTKSLPEIRLGKTSKSAENKDPFKHADGLAQRIDDGKGMSIISSCREDQLSYIMDGDSNSLYTKCLIEVLKGKHKRYFDEPFVRISEVVHYIFKKVPERNPIQNPYANLQIYDDFILSNIPKNLKNRVHEPESTAIEADKSSTTVDIITVYRETETATSAILFVHGFSGEAAKSFGQIPDFLSKDEKLEGWDMFPLGYSHNMSPEMGKNIWASKNDLKINIDYLKTSMKYKYGKYKRIAIVAHSLGGLVVQRAILDMDKSLRDKISHVLLFGTPNNGLLKSSKQKSWSKLLKDLSSNSPFIKTLRQDWSYMFKNKYPFTLKIIAATKDEFVSISSNFKPFEAEHCVTVAGTHFSMVQPKHADHDAYQLIKTTLTDNAFSNQFTSAEDINLVLGEYNEVINKLLPNANHLDKTGLEQLLFALEGMGRNEDVFELLKTHPLAKDNSDLLGILGGRYKRKYLNEFTAEDGKEAIKFYSIALDMAMKNKDFDQIYYHAINLAFLTLIINQDYNQTKVYAKQAMAATKKTPFENMWKLATLGEANLYLGDLEASKGYYKKAAEMAGIREKISIHTNAYKAYTHMMQSNNPNDPYIKFLKSNFLS</sequence>
<dbReference type="OrthoDB" id="596779at2"/>
<gene>
    <name evidence="3" type="ORF">LX77_03592</name>
</gene>
<name>A0A1A7QJD1_9FLAO</name>
<accession>A0A1A7QJD1</accession>
<dbReference type="SUPFAM" id="SSF48452">
    <property type="entry name" value="TPR-like"/>
    <property type="match status" value="1"/>
</dbReference>
<dbReference type="Pfam" id="PF20308">
    <property type="entry name" value="TPR-S"/>
    <property type="match status" value="1"/>
</dbReference>
<dbReference type="GO" id="GO:0006508">
    <property type="term" value="P:proteolysis"/>
    <property type="evidence" value="ECO:0007669"/>
    <property type="project" value="InterPro"/>
</dbReference>
<dbReference type="Gene3D" id="3.40.50.1820">
    <property type="entry name" value="alpha/beta hydrolase"/>
    <property type="match status" value="1"/>
</dbReference>
<dbReference type="EMBL" id="QLLQ01000022">
    <property type="protein sequence ID" value="RAJ19232.1"/>
    <property type="molecule type" value="Genomic_DNA"/>
</dbReference>
<evidence type="ECO:0000259" key="2">
    <source>
        <dbReference type="Pfam" id="PF05057"/>
    </source>
</evidence>
<comment type="caution">
    <text evidence="3">The sequence shown here is derived from an EMBL/GenBank/DDBJ whole genome shotgun (WGS) entry which is preliminary data.</text>
</comment>
<dbReference type="InterPro" id="IPR029058">
    <property type="entry name" value="AB_hydrolase_fold"/>
</dbReference>
<feature type="domain" description="Peptidase C14 caspase" evidence="1">
    <location>
        <begin position="8"/>
        <end position="234"/>
    </location>
</feature>
<dbReference type="InterPro" id="IPR011600">
    <property type="entry name" value="Pept_C14_caspase"/>
</dbReference>
<evidence type="ECO:0000313" key="4">
    <source>
        <dbReference type="Proteomes" id="UP000248987"/>
    </source>
</evidence>
<dbReference type="InterPro" id="IPR029030">
    <property type="entry name" value="Caspase-like_dom_sf"/>
</dbReference>
<dbReference type="RefSeq" id="WP_066438947.1">
    <property type="nucleotide sequence ID" value="NZ_LZRN01000082.1"/>
</dbReference>
<dbReference type="PANTHER" id="PTHR22576:SF37">
    <property type="entry name" value="MUCOSA-ASSOCIATED LYMPHOID TISSUE LYMPHOMA TRANSLOCATION PROTEIN 1"/>
    <property type="match status" value="1"/>
</dbReference>
<dbReference type="SUPFAM" id="SSF53474">
    <property type="entry name" value="alpha/beta-Hydrolases"/>
    <property type="match status" value="1"/>
</dbReference>
<keyword evidence="4" id="KW-1185">Reference proteome</keyword>
<dbReference type="Pfam" id="PF00656">
    <property type="entry name" value="Peptidase_C14"/>
    <property type="match status" value="1"/>
</dbReference>
<organism evidence="3 4">
    <name type="scientific">Gelidibacter algens</name>
    <dbReference type="NCBI Taxonomy" id="49280"/>
    <lineage>
        <taxon>Bacteria</taxon>
        <taxon>Pseudomonadati</taxon>
        <taxon>Bacteroidota</taxon>
        <taxon>Flavobacteriia</taxon>
        <taxon>Flavobacteriales</taxon>
        <taxon>Flavobacteriaceae</taxon>
        <taxon>Gelidibacter</taxon>
    </lineage>
</organism>